<dbReference type="STRING" id="430453.SAMN04487962_101356"/>
<feature type="transmembrane region" description="Helical" evidence="1">
    <location>
        <begin position="166"/>
        <end position="188"/>
    </location>
</feature>
<gene>
    <name evidence="3" type="ORF">SAMN04487962_101356</name>
</gene>
<feature type="transmembrane region" description="Helical" evidence="1">
    <location>
        <begin position="20"/>
        <end position="44"/>
    </location>
</feature>
<proteinExistence type="predicted"/>
<accession>A0A1H9YUV9</accession>
<protein>
    <submittedName>
        <fullName evidence="3">Glycerophosphoryl diester phosphodiesterase</fullName>
    </submittedName>
</protein>
<feature type="transmembrane region" description="Helical" evidence="1">
    <location>
        <begin position="266"/>
        <end position="296"/>
    </location>
</feature>
<dbReference type="GO" id="GO:0008081">
    <property type="term" value="F:phosphoric diester hydrolase activity"/>
    <property type="evidence" value="ECO:0007669"/>
    <property type="project" value="InterPro"/>
</dbReference>
<dbReference type="InterPro" id="IPR017946">
    <property type="entry name" value="PLC-like_Pdiesterase_TIM-brl"/>
</dbReference>
<dbReference type="Gene3D" id="3.20.20.190">
    <property type="entry name" value="Phosphatidylinositol (PI) phosphodiesterase"/>
    <property type="match status" value="1"/>
</dbReference>
<evidence type="ECO:0000313" key="3">
    <source>
        <dbReference type="EMBL" id="SES72958.1"/>
    </source>
</evidence>
<dbReference type="EMBL" id="FOHZ01000001">
    <property type="protein sequence ID" value="SES72958.1"/>
    <property type="molecule type" value="Genomic_DNA"/>
</dbReference>
<dbReference type="InterPro" id="IPR030395">
    <property type="entry name" value="GP_PDE_dom"/>
</dbReference>
<dbReference type="PANTHER" id="PTHR46211">
    <property type="entry name" value="GLYCEROPHOSPHORYL DIESTER PHOSPHODIESTERASE"/>
    <property type="match status" value="1"/>
</dbReference>
<organism evidence="3 4">
    <name type="scientific">Marinobacter segnicrescens</name>
    <dbReference type="NCBI Taxonomy" id="430453"/>
    <lineage>
        <taxon>Bacteria</taxon>
        <taxon>Pseudomonadati</taxon>
        <taxon>Pseudomonadota</taxon>
        <taxon>Gammaproteobacteria</taxon>
        <taxon>Pseudomonadales</taxon>
        <taxon>Marinobacteraceae</taxon>
        <taxon>Marinobacter</taxon>
    </lineage>
</organism>
<evidence type="ECO:0000256" key="1">
    <source>
        <dbReference type="SAM" id="Phobius"/>
    </source>
</evidence>
<keyword evidence="1" id="KW-1133">Transmembrane helix</keyword>
<feature type="domain" description="GP-PDE" evidence="2">
    <location>
        <begin position="347"/>
        <end position="577"/>
    </location>
</feature>
<dbReference type="GO" id="GO:0006629">
    <property type="term" value="P:lipid metabolic process"/>
    <property type="evidence" value="ECO:0007669"/>
    <property type="project" value="InterPro"/>
</dbReference>
<dbReference type="AlphaFoldDB" id="A0A1H9YUV9"/>
<dbReference type="RefSeq" id="WP_091848493.1">
    <property type="nucleotide sequence ID" value="NZ_FOHZ01000001.1"/>
</dbReference>
<sequence>MRLFVDSLGILRRHRRSLLLYHLFFTGLTLALLGPAVGALLAALEPVTGEGAISTGGIATFLLSPGGIIWMAATLTGLMATLTLEQAGMTVIASSVERTGEYRLTLAALWQTALRSGKLLWLTVLQVLGHIGIALPFLLLIALAWWGLLSSYEVYFIRLTRPSELWWFLAIAGVAVAGMAICNGWLFLRWSLAEPIVTLERTTVIGALAASSRRVHGSKRALITPLAVGAVLLFALPILFTWLFQLLGTPYLALMPASPRALLPAITAYIALYLLLMVAVTFALSAGYSVLIYRVYLATSGHSRKHHAVPPPAHTGARAWLVESVLIVTVLVQAGLVVNAFGTAEQVTITAHRGNAFVAPENSASAIHRAIKDGADYLEVDVRMTRDGKLVLWHDANLARLLGRPERISSLLWDDIRELDAGSWFSPDFAGEPILTLEELINITRGRARLFLDLKPDHNSRDLARRVVELLQRENAVEGTIIAAAQRHVLNETRALEPALRTALLAQFVIGPLDNGQFDILGLRYNQASAAAVARARQLGYELHVWTVNQPAEMSRMIDMGVDNIITDRPDVLARLLSARKELTDGERLALKLRNWLR</sequence>
<keyword evidence="4" id="KW-1185">Reference proteome</keyword>
<name>A0A1H9YUV9_9GAMM</name>
<evidence type="ECO:0000313" key="4">
    <source>
        <dbReference type="Proteomes" id="UP000198762"/>
    </source>
</evidence>
<dbReference type="PROSITE" id="PS51704">
    <property type="entry name" value="GP_PDE"/>
    <property type="match status" value="1"/>
</dbReference>
<reference evidence="4" key="1">
    <citation type="submission" date="2016-10" db="EMBL/GenBank/DDBJ databases">
        <authorList>
            <person name="Varghese N."/>
            <person name="Submissions S."/>
        </authorList>
    </citation>
    <scope>NUCLEOTIDE SEQUENCE [LARGE SCALE GENOMIC DNA]</scope>
    <source>
        <strain evidence="4">CGMCC 1.6489</strain>
    </source>
</reference>
<dbReference type="OrthoDB" id="9795622at2"/>
<dbReference type="Pfam" id="PF03009">
    <property type="entry name" value="GDPD"/>
    <property type="match status" value="1"/>
</dbReference>
<dbReference type="PANTHER" id="PTHR46211:SF1">
    <property type="entry name" value="GLYCEROPHOSPHODIESTER PHOSPHODIESTERASE, CYTOPLASMIC"/>
    <property type="match status" value="1"/>
</dbReference>
<keyword evidence="1" id="KW-0472">Membrane</keyword>
<feature type="transmembrane region" description="Helical" evidence="1">
    <location>
        <begin position="222"/>
        <end position="246"/>
    </location>
</feature>
<feature type="transmembrane region" description="Helical" evidence="1">
    <location>
        <begin position="119"/>
        <end position="146"/>
    </location>
</feature>
<dbReference type="SUPFAM" id="SSF51695">
    <property type="entry name" value="PLC-like phosphodiesterases"/>
    <property type="match status" value="1"/>
</dbReference>
<keyword evidence="1" id="KW-0812">Transmembrane</keyword>
<dbReference type="Proteomes" id="UP000198762">
    <property type="component" value="Unassembled WGS sequence"/>
</dbReference>
<evidence type="ECO:0000259" key="2">
    <source>
        <dbReference type="PROSITE" id="PS51704"/>
    </source>
</evidence>
<feature type="transmembrane region" description="Helical" evidence="1">
    <location>
        <begin position="56"/>
        <end position="80"/>
    </location>
</feature>